<keyword evidence="1" id="KW-0808">Transferase</keyword>
<keyword evidence="1" id="KW-0548">Nucleotidyltransferase</keyword>
<dbReference type="Proteomes" id="UP000248329">
    <property type="component" value="Unassembled WGS sequence"/>
</dbReference>
<proteinExistence type="predicted"/>
<reference evidence="1" key="1">
    <citation type="submission" date="2018-01" db="EMBL/GenBank/DDBJ databases">
        <authorList>
            <person name="Krukenberg V."/>
        </authorList>
    </citation>
    <scope>NUCLEOTIDE SEQUENCE</scope>
    <source>
        <strain evidence="1">E20ANME2</strain>
    </source>
</reference>
<evidence type="ECO:0000313" key="2">
    <source>
        <dbReference type="Proteomes" id="UP000248329"/>
    </source>
</evidence>
<protein>
    <submittedName>
        <fullName evidence="1">Adenylyltransferase</fullName>
    </submittedName>
</protein>
<gene>
    <name evidence="1" type="ORF">C4B59_05745</name>
</gene>
<dbReference type="EMBL" id="PQXF01000008">
    <property type="protein sequence ID" value="PXF61062.1"/>
    <property type="molecule type" value="Genomic_DNA"/>
</dbReference>
<organism evidence="1 2">
    <name type="scientific">Candidatus Methanogaster sp</name>
    <dbReference type="NCBI Taxonomy" id="3386292"/>
    <lineage>
        <taxon>Archaea</taxon>
        <taxon>Methanobacteriati</taxon>
        <taxon>Methanobacteriota</taxon>
        <taxon>Stenosarchaea group</taxon>
        <taxon>Methanomicrobia</taxon>
        <taxon>Methanosarcinales</taxon>
        <taxon>ANME-2 cluster</taxon>
        <taxon>Candidatus Methanogasteraceae</taxon>
        <taxon>Candidatus Methanogaster</taxon>
    </lineage>
</organism>
<sequence>MLTKVGSERSERYNRQIPLLGDDGQERIRDANVFIAGAGGLGSPSAIYLAAAGIGKIVIADFDTVDSSNLNRQILHWDGDVLRMKIDSAREKLVKINPDVEIEVIAEKIDEDNASELVGGSDLIVDAMDNFRARYLLNKVAIVRNIPLFHGAVHGFVGQVTTIIPGETACLRCIFPNAPPERVFPIIGATCGVVASIQVNEVLKYISCTGTLAANRLLFWDGAATTMSEIPVERDPGCVDCKGVGVD</sequence>
<evidence type="ECO:0000313" key="1">
    <source>
        <dbReference type="EMBL" id="PXF61062.1"/>
    </source>
</evidence>
<comment type="caution">
    <text evidence="1">The sequence shown here is derived from an EMBL/GenBank/DDBJ whole genome shotgun (WGS) entry which is preliminary data.</text>
</comment>
<accession>A0AC61L3M7</accession>
<name>A0AC61L3M7_9EURY</name>